<dbReference type="KEGG" id="ipa:Isop_1849"/>
<keyword evidence="2" id="KW-1185">Reference proteome</keyword>
<dbReference type="InParanoid" id="E8R1Z9"/>
<evidence type="ECO:0000313" key="1">
    <source>
        <dbReference type="EMBL" id="ADV62431.1"/>
    </source>
</evidence>
<gene>
    <name evidence="1" type="ordered locus">Isop_1849</name>
</gene>
<name>E8R1Z9_ISOPI</name>
<protein>
    <submittedName>
        <fullName evidence="1">Kelch-like protein X</fullName>
    </submittedName>
</protein>
<sequence length="59" mass="6937">MHHHKDATRLNPCCVVNPLLHRNIKGRIAFPQKRERLALQHVPQMRRNRICDTTPSPFS</sequence>
<reference key="1">
    <citation type="submission" date="2010-11" db="EMBL/GenBank/DDBJ databases">
        <title>The complete sequence of chromosome of Isophaera pallida ATCC 43644.</title>
        <authorList>
            <consortium name="US DOE Joint Genome Institute (JGI-PGF)"/>
            <person name="Lucas S."/>
            <person name="Copeland A."/>
            <person name="Lapidus A."/>
            <person name="Bruce D."/>
            <person name="Goodwin L."/>
            <person name="Pitluck S."/>
            <person name="Kyrpides N."/>
            <person name="Mavromatis K."/>
            <person name="Pagani I."/>
            <person name="Ivanova N."/>
            <person name="Saunders E."/>
            <person name="Brettin T."/>
            <person name="Detter J.C."/>
            <person name="Han C."/>
            <person name="Tapia R."/>
            <person name="Land M."/>
            <person name="Hauser L."/>
            <person name="Markowitz V."/>
            <person name="Cheng J.-F."/>
            <person name="Hugenholtz P."/>
            <person name="Woyke T."/>
            <person name="Wu D."/>
            <person name="Eisen J.A."/>
        </authorList>
    </citation>
    <scope>NUCLEOTIDE SEQUENCE</scope>
    <source>
        <strain>ATCC 43644</strain>
    </source>
</reference>
<dbReference type="AlphaFoldDB" id="E8R1Z9"/>
<accession>E8R1Z9</accession>
<dbReference type="HOGENOM" id="CLU_2954325_0_0_0"/>
<dbReference type="EMBL" id="CP002353">
    <property type="protein sequence ID" value="ADV62431.1"/>
    <property type="molecule type" value="Genomic_DNA"/>
</dbReference>
<proteinExistence type="predicted"/>
<reference evidence="1 2" key="2">
    <citation type="journal article" date="2011" name="Stand. Genomic Sci.">
        <title>Complete genome sequence of Isosphaera pallida type strain (IS1B).</title>
        <authorList>
            <consortium name="US DOE Joint Genome Institute (JGI-PGF)"/>
            <person name="Goker M."/>
            <person name="Cleland D."/>
            <person name="Saunders E."/>
            <person name="Lapidus A."/>
            <person name="Nolan M."/>
            <person name="Lucas S."/>
            <person name="Hammon N."/>
            <person name="Deshpande S."/>
            <person name="Cheng J.F."/>
            <person name="Tapia R."/>
            <person name="Han C."/>
            <person name="Goodwin L."/>
            <person name="Pitluck S."/>
            <person name="Liolios K."/>
            <person name="Pagani I."/>
            <person name="Ivanova N."/>
            <person name="Mavromatis K."/>
            <person name="Pati A."/>
            <person name="Chen A."/>
            <person name="Palaniappan K."/>
            <person name="Land M."/>
            <person name="Hauser L."/>
            <person name="Chang Y.J."/>
            <person name="Jeffries C.D."/>
            <person name="Detter J.C."/>
            <person name="Beck B."/>
            <person name="Woyke T."/>
            <person name="Bristow J."/>
            <person name="Eisen J.A."/>
            <person name="Markowitz V."/>
            <person name="Hugenholtz P."/>
            <person name="Kyrpides N.C."/>
            <person name="Klenk H.P."/>
        </authorList>
    </citation>
    <scope>NUCLEOTIDE SEQUENCE [LARGE SCALE GENOMIC DNA]</scope>
    <source>
        <strain evidence="2">ATCC 43644 / DSM 9630 / IS1B</strain>
    </source>
</reference>
<evidence type="ECO:0000313" key="2">
    <source>
        <dbReference type="Proteomes" id="UP000008631"/>
    </source>
</evidence>
<organism evidence="1 2">
    <name type="scientific">Isosphaera pallida (strain ATCC 43644 / DSM 9630 / IS1B)</name>
    <dbReference type="NCBI Taxonomy" id="575540"/>
    <lineage>
        <taxon>Bacteria</taxon>
        <taxon>Pseudomonadati</taxon>
        <taxon>Planctomycetota</taxon>
        <taxon>Planctomycetia</taxon>
        <taxon>Isosphaerales</taxon>
        <taxon>Isosphaeraceae</taxon>
        <taxon>Isosphaera</taxon>
    </lineage>
</organism>
<dbReference type="Proteomes" id="UP000008631">
    <property type="component" value="Chromosome"/>
</dbReference>